<comment type="similarity">
    <text evidence="4">Belongs to the tRNA pseudouridine synthase TruA family.</text>
</comment>
<evidence type="ECO:0000256" key="10">
    <source>
        <dbReference type="ARBA" id="ARBA00053072"/>
    </source>
</evidence>
<evidence type="ECO:0000256" key="16">
    <source>
        <dbReference type="SAM" id="MobiDB-lite"/>
    </source>
</evidence>
<dbReference type="CDD" id="cd02568">
    <property type="entry name" value="PseudoU_synth_PUS1_PUS2"/>
    <property type="match status" value="1"/>
</dbReference>
<dbReference type="SUPFAM" id="SSF56601">
    <property type="entry name" value="beta-lactamase/transpeptidase-like"/>
    <property type="match status" value="1"/>
</dbReference>
<dbReference type="SUPFAM" id="SSF55120">
    <property type="entry name" value="Pseudouridine synthase"/>
    <property type="match status" value="1"/>
</dbReference>
<feature type="domain" description="Pseudouridine synthase I TruA alpha/beta" evidence="18">
    <location>
        <begin position="443"/>
        <end position="550"/>
    </location>
</feature>
<dbReference type="GO" id="GO:0009982">
    <property type="term" value="F:pseudouridine synthase activity"/>
    <property type="evidence" value="ECO:0007669"/>
    <property type="project" value="InterPro"/>
</dbReference>
<protein>
    <recommendedName>
        <fullName evidence="11">tRNA pseudouridine synthase 1</fullName>
    </recommendedName>
    <alternativeName>
        <fullName evidence="12">tRNA pseudouridylate synthase 1</fullName>
    </alternativeName>
    <alternativeName>
        <fullName evidence="13">tRNA-uridine isomerase 1</fullName>
    </alternativeName>
</protein>
<proteinExistence type="inferred from homology"/>
<dbReference type="InterPro" id="IPR020094">
    <property type="entry name" value="TruA/RsuA/RluB/E/F_N"/>
</dbReference>
<dbReference type="PANTHER" id="PTHR11142:SF4">
    <property type="entry name" value="PSEUDOURIDYLATE SYNTHASE 1 HOMOLOG"/>
    <property type="match status" value="1"/>
</dbReference>
<dbReference type="GO" id="GO:0006397">
    <property type="term" value="P:mRNA processing"/>
    <property type="evidence" value="ECO:0007669"/>
    <property type="project" value="UniProtKB-KW"/>
</dbReference>
<evidence type="ECO:0000256" key="13">
    <source>
        <dbReference type="ARBA" id="ARBA00080858"/>
    </source>
</evidence>
<comment type="function">
    <text evidence="10">Formation of pseudouridine at positions 27 and 28 in the anticodon stem and loop of transfer RNAs; at positions 34 and 36 of intron-containing precursor tRNA(Ile) and at position 35 in the intron-containing tRNA(Tyr). Catalyzes pseudouridylation at position 44 in U2 snRNA. Also catalyzes pseudouridylation of mRNAs.</text>
</comment>
<feature type="binding site" evidence="15">
    <location>
        <position position="267"/>
    </location>
    <ligand>
        <name>substrate</name>
    </ligand>
</feature>
<dbReference type="InterPro" id="IPR020095">
    <property type="entry name" value="PsdUridine_synth_TruA_C"/>
</dbReference>
<dbReference type="GO" id="GO:0005634">
    <property type="term" value="C:nucleus"/>
    <property type="evidence" value="ECO:0007669"/>
    <property type="project" value="UniProtKB-SubCell"/>
</dbReference>
<evidence type="ECO:0000256" key="12">
    <source>
        <dbReference type="ARBA" id="ARBA00079072"/>
    </source>
</evidence>
<keyword evidence="7" id="KW-0413">Isomerase</keyword>
<dbReference type="InterPro" id="IPR020097">
    <property type="entry name" value="PsdUridine_synth_TruA_a/b_dom"/>
</dbReference>
<dbReference type="InterPro" id="IPR020103">
    <property type="entry name" value="PsdUridine_synth_cat_dom_sf"/>
</dbReference>
<evidence type="ECO:0000256" key="8">
    <source>
        <dbReference type="ARBA" id="ARBA00023242"/>
    </source>
</evidence>
<feature type="compositionally biased region" description="Basic and acidic residues" evidence="16">
    <location>
        <begin position="112"/>
        <end position="129"/>
    </location>
</feature>
<dbReference type="InterPro" id="IPR001466">
    <property type="entry name" value="Beta-lactam-related"/>
</dbReference>
<evidence type="ECO:0000313" key="19">
    <source>
        <dbReference type="EMBL" id="THX25026.1"/>
    </source>
</evidence>
<keyword evidence="5" id="KW-0507">mRNA processing</keyword>
<dbReference type="Gene3D" id="3.30.70.580">
    <property type="entry name" value="Pseudouridine synthase I, catalytic domain, N-terminal subdomain"/>
    <property type="match status" value="1"/>
</dbReference>
<evidence type="ECO:0000259" key="18">
    <source>
        <dbReference type="Pfam" id="PF01416"/>
    </source>
</evidence>
<dbReference type="GO" id="GO:0003723">
    <property type="term" value="F:RNA binding"/>
    <property type="evidence" value="ECO:0007669"/>
    <property type="project" value="InterPro"/>
</dbReference>
<dbReference type="InterPro" id="IPR041708">
    <property type="entry name" value="PUS1/PUS2-like"/>
</dbReference>
<dbReference type="AlphaFoldDB" id="A0A4S9DVT6"/>
<evidence type="ECO:0000313" key="20">
    <source>
        <dbReference type="Proteomes" id="UP000308953"/>
    </source>
</evidence>
<dbReference type="GO" id="GO:1990481">
    <property type="term" value="P:mRNA pseudouridine synthesis"/>
    <property type="evidence" value="ECO:0007669"/>
    <property type="project" value="TreeGrafter"/>
</dbReference>
<feature type="active site" description="Nucleophile" evidence="14">
    <location>
        <position position="211"/>
    </location>
</feature>
<comment type="caution">
    <text evidence="19">The sequence shown here is derived from an EMBL/GenBank/DDBJ whole genome shotgun (WGS) entry which is preliminary data.</text>
</comment>
<comment type="catalytic activity">
    <reaction evidence="2">
        <text>uridine in snRNA = pseudouridine in snRNA</text>
        <dbReference type="Rhea" id="RHEA:51124"/>
        <dbReference type="Rhea" id="RHEA-COMP:12891"/>
        <dbReference type="Rhea" id="RHEA-COMP:12892"/>
        <dbReference type="ChEBI" id="CHEBI:65314"/>
        <dbReference type="ChEBI" id="CHEBI:65315"/>
    </reaction>
</comment>
<name>A0A4S9DVT6_AURPU</name>
<evidence type="ECO:0000256" key="4">
    <source>
        <dbReference type="ARBA" id="ARBA00009375"/>
    </source>
</evidence>
<comment type="catalytic activity">
    <reaction evidence="9">
        <text>a uridine in tRNA = a pseudouridine in tRNA</text>
        <dbReference type="Rhea" id="RHEA:54572"/>
        <dbReference type="Rhea" id="RHEA-COMP:13339"/>
        <dbReference type="Rhea" id="RHEA-COMP:13934"/>
        <dbReference type="ChEBI" id="CHEBI:65314"/>
        <dbReference type="ChEBI" id="CHEBI:65315"/>
    </reaction>
</comment>
<dbReference type="GO" id="GO:0031119">
    <property type="term" value="P:tRNA pseudouridine synthesis"/>
    <property type="evidence" value="ECO:0007669"/>
    <property type="project" value="InterPro"/>
</dbReference>
<evidence type="ECO:0000259" key="17">
    <source>
        <dbReference type="Pfam" id="PF00144"/>
    </source>
</evidence>
<gene>
    <name evidence="19" type="ORF">D6D10_10005</name>
</gene>
<dbReference type="FunFam" id="3.30.70.660:FF:000002">
    <property type="entry name" value="tRNA pseudouridine synthase"/>
    <property type="match status" value="1"/>
</dbReference>
<keyword evidence="8" id="KW-0539">Nucleus</keyword>
<accession>A0A4S9DVT6</accession>
<organism evidence="19 20">
    <name type="scientific">Aureobasidium pullulans</name>
    <name type="common">Black yeast</name>
    <name type="synonym">Pullularia pullulans</name>
    <dbReference type="NCBI Taxonomy" id="5580"/>
    <lineage>
        <taxon>Eukaryota</taxon>
        <taxon>Fungi</taxon>
        <taxon>Dikarya</taxon>
        <taxon>Ascomycota</taxon>
        <taxon>Pezizomycotina</taxon>
        <taxon>Dothideomycetes</taxon>
        <taxon>Dothideomycetidae</taxon>
        <taxon>Dothideales</taxon>
        <taxon>Saccotheciaceae</taxon>
        <taxon>Aureobasidium</taxon>
    </lineage>
</organism>
<evidence type="ECO:0000256" key="1">
    <source>
        <dbReference type="ARBA" id="ARBA00001166"/>
    </source>
</evidence>
<feature type="region of interest" description="Disordered" evidence="16">
    <location>
        <begin position="49"/>
        <end position="138"/>
    </location>
</feature>
<reference evidence="19 20" key="1">
    <citation type="submission" date="2018-10" db="EMBL/GenBank/DDBJ databases">
        <title>Fifty Aureobasidium pullulans genomes reveal a recombining polyextremotolerant generalist.</title>
        <authorList>
            <person name="Gostincar C."/>
            <person name="Turk M."/>
            <person name="Zajc J."/>
            <person name="Gunde-Cimerman N."/>
        </authorList>
    </citation>
    <scope>NUCLEOTIDE SEQUENCE [LARGE SCALE GENOMIC DNA]</scope>
    <source>
        <strain evidence="19 20">EXF-9785</strain>
    </source>
</reference>
<dbReference type="Gene3D" id="3.30.70.660">
    <property type="entry name" value="Pseudouridine synthase I, catalytic domain, C-terminal subdomain"/>
    <property type="match status" value="1"/>
</dbReference>
<comment type="subcellular location">
    <subcellularLocation>
        <location evidence="3">Nucleus</location>
    </subcellularLocation>
</comment>
<sequence>MSLEVEEKKMAEKYVKRETLTKAEKWRSLEGRLGTGHLQHDTIIIMADSSETKPVTAPIVDDAPSNDAGEGSSDTKQESHSDRKRKRFQDDGLKFGRGGKKRDMGRNAWSREQPDRRSRNDEEKKKPRPENSVLPAPFAQDEIAAEERKPKRKVAVLIGYSGTGYKGMQINTTEKTIEGDLFTAFVQAGAISKANADDPKKSALVRCARTDKGVHAAGNMISLKLIVEDPDIVQKINSHLSPQIRVWGIERTIGSFSCYQVCDSRWYEYLIPSHAFLPPHPSSWMARNLEEAADETGDREGYESRQAEVKDFWKTVEERDIKPIVDSLDDDIRDMVLQAIHEPSDFNPDGEQQDKQEDQVKQTADLNTSAPADAESKPEAAAETAANTDTPMPDQPATLESTNIPTEQKKRIEVAVRQLKTAYNAARRAFRIPEERIARVQAALDSYVGTRNYHNFTIQKTARDPSAKRNIKSFVCNPQPIIINGTEWLSLKVHGQSFMMHQIRKMVGMVALTVRCGTPIERIVEAQGDLKYSIPKVPGLGLLLERPVFDSYNEIQAVKHDKEKLDFGKYEKELEEFKQREIYQRIFAEEERDNTFHLFFNQIDNYKERHFLYLTSKGIEATKGAGKLDEQRAVKSQNDGADAMEMQPTMDTELLIKLERLITKNARLSSHASVTSILQDLGTPTVSLAILDGETILPHCFTAGSDDTSTLFQACSISKPVASVLTFKLIEAGKLSLHASIAEYLPISAIEALETTATKGMARFITISQLLSHTSGLETSGSQGFPGYDVSKNANGHYRAALPDLAEALEGQWPSNTLPIRLKDWPGHVFNYSGGGIGVLQLIIEAVMDAPFAELMDEHVFKPLGMKRSMYVIPEEDGLNDSTKEDRQGSGNYARAYYNGYTSCEAGHRVNPEQSAAGLWTTPSDLLTLISAIQSSLHTDTGFLPRALAVSMLTEVQSGMAHAWFVTPDHFGHGGSNMPGWKCNLLASLTKKRALAVMTNSAEGAKVFWKVQAALFCLLGWEKASNFWYERNCVVPFADVVAVTPCKTILAPWSGGWKEQEREWMVELVFESCVPWLKVKQMPKQRLWIAAHAKGEYQDGAKIVVDLVCKGGVEVLIRLVEDKEGKPMMEMWNGNTGSVVMMEKV</sequence>
<evidence type="ECO:0000256" key="7">
    <source>
        <dbReference type="ARBA" id="ARBA00023235"/>
    </source>
</evidence>
<dbReference type="Gene3D" id="3.40.710.10">
    <property type="entry name" value="DD-peptidase/beta-lactamase superfamily"/>
    <property type="match status" value="1"/>
</dbReference>
<evidence type="ECO:0000256" key="14">
    <source>
        <dbReference type="PIRSR" id="PIRSR641708-1"/>
    </source>
</evidence>
<dbReference type="Pfam" id="PF00144">
    <property type="entry name" value="Beta-lactamase"/>
    <property type="match status" value="1"/>
</dbReference>
<comment type="catalytic activity">
    <reaction evidence="1">
        <text>a uridine in mRNA = a pseudouridine in mRNA</text>
        <dbReference type="Rhea" id="RHEA:56644"/>
        <dbReference type="Rhea" id="RHEA-COMP:14658"/>
        <dbReference type="Rhea" id="RHEA-COMP:14659"/>
        <dbReference type="ChEBI" id="CHEBI:65314"/>
        <dbReference type="ChEBI" id="CHEBI:65315"/>
    </reaction>
</comment>
<feature type="domain" description="Beta-lactamase-related" evidence="17">
    <location>
        <begin position="682"/>
        <end position="1005"/>
    </location>
</feature>
<dbReference type="EMBL" id="QZAV01000494">
    <property type="protein sequence ID" value="THX25026.1"/>
    <property type="molecule type" value="Genomic_DNA"/>
</dbReference>
<keyword evidence="6" id="KW-0819">tRNA processing</keyword>
<evidence type="ECO:0000256" key="3">
    <source>
        <dbReference type="ARBA" id="ARBA00004123"/>
    </source>
</evidence>
<evidence type="ECO:0000256" key="2">
    <source>
        <dbReference type="ARBA" id="ARBA00001832"/>
    </source>
</evidence>
<dbReference type="Pfam" id="PF01416">
    <property type="entry name" value="PseudoU_synth_1"/>
    <property type="match status" value="1"/>
</dbReference>
<feature type="region of interest" description="Disordered" evidence="16">
    <location>
        <begin position="342"/>
        <end position="406"/>
    </location>
</feature>
<dbReference type="GO" id="GO:0031120">
    <property type="term" value="P:snRNA pseudouridine synthesis"/>
    <property type="evidence" value="ECO:0007669"/>
    <property type="project" value="UniProtKB-ARBA"/>
</dbReference>
<dbReference type="InterPro" id="IPR001406">
    <property type="entry name" value="PsdUridine_synth_TruA"/>
</dbReference>
<evidence type="ECO:0000256" key="5">
    <source>
        <dbReference type="ARBA" id="ARBA00022664"/>
    </source>
</evidence>
<evidence type="ECO:0000256" key="9">
    <source>
        <dbReference type="ARBA" id="ARBA00036943"/>
    </source>
</evidence>
<dbReference type="Proteomes" id="UP000308953">
    <property type="component" value="Unassembled WGS sequence"/>
</dbReference>
<dbReference type="PANTHER" id="PTHR11142">
    <property type="entry name" value="PSEUDOURIDYLATE SYNTHASE"/>
    <property type="match status" value="1"/>
</dbReference>
<evidence type="ECO:0000256" key="15">
    <source>
        <dbReference type="PIRSR" id="PIRSR641708-2"/>
    </source>
</evidence>
<evidence type="ECO:0000256" key="11">
    <source>
        <dbReference type="ARBA" id="ARBA00073968"/>
    </source>
</evidence>
<dbReference type="FunFam" id="3.30.70.580:FF:000002">
    <property type="entry name" value="tRNA pseudouridine synthase"/>
    <property type="match status" value="1"/>
</dbReference>
<evidence type="ECO:0000256" key="6">
    <source>
        <dbReference type="ARBA" id="ARBA00022694"/>
    </source>
</evidence>
<dbReference type="InterPro" id="IPR012338">
    <property type="entry name" value="Beta-lactam/transpept-like"/>
</dbReference>